<gene>
    <name evidence="2" type="ORF">SAMN05661093_00256</name>
</gene>
<reference evidence="2 3" key="1">
    <citation type="submission" date="2017-04" db="EMBL/GenBank/DDBJ databases">
        <authorList>
            <person name="Afonso C.L."/>
            <person name="Miller P.J."/>
            <person name="Scott M.A."/>
            <person name="Spackman E."/>
            <person name="Goraichik I."/>
            <person name="Dimitrov K.M."/>
            <person name="Suarez D.L."/>
            <person name="Swayne D.E."/>
        </authorList>
    </citation>
    <scope>NUCLEOTIDE SEQUENCE [LARGE SCALE GENOMIC DNA]</scope>
    <source>
        <strain evidence="2 3">DSM 43828</strain>
    </source>
</reference>
<organism evidence="2 3">
    <name type="scientific">Kibdelosporangium aridum</name>
    <dbReference type="NCBI Taxonomy" id="2030"/>
    <lineage>
        <taxon>Bacteria</taxon>
        <taxon>Bacillati</taxon>
        <taxon>Actinomycetota</taxon>
        <taxon>Actinomycetes</taxon>
        <taxon>Pseudonocardiales</taxon>
        <taxon>Pseudonocardiaceae</taxon>
        <taxon>Kibdelosporangium</taxon>
    </lineage>
</organism>
<proteinExistence type="predicted"/>
<sequence length="292" mass="32876">MTIPAGTLLYRVHSIAESPETMLYASFRLQTALVEELLPGLPFGNDGRRHVPERVLRGKVLTTLRVLRDLTVLQVQTPPTGPGQCDGFVWQSELDTPHRTLALHVPGAVIEAAGPRIELDDAGDHRVISEMLEPYRVEVPRPDDAPLVFVNYRSGDDTEVVDKLDTELRARLGDAAVFRDRRSMTPGQRFPELLRDMASRSKVLLVVVGPRWERARTDPDWTGAEIALAFQHRRHVVPLLVGQRLRLDPADLADDVKRLADLQYLSLRENYTLNDVATVVDELIVRVPLLKR</sequence>
<dbReference type="Pfam" id="PF13676">
    <property type="entry name" value="TIR_2"/>
    <property type="match status" value="1"/>
</dbReference>
<evidence type="ECO:0000313" key="2">
    <source>
        <dbReference type="EMBL" id="SMC50429.1"/>
    </source>
</evidence>
<feature type="domain" description="TIR" evidence="1">
    <location>
        <begin position="144"/>
        <end position="284"/>
    </location>
</feature>
<dbReference type="SUPFAM" id="SSF52200">
    <property type="entry name" value="Toll/Interleukin receptor TIR domain"/>
    <property type="match status" value="1"/>
</dbReference>
<dbReference type="GO" id="GO:0007165">
    <property type="term" value="P:signal transduction"/>
    <property type="evidence" value="ECO:0007669"/>
    <property type="project" value="InterPro"/>
</dbReference>
<dbReference type="EMBL" id="FWXV01000001">
    <property type="protein sequence ID" value="SMC50429.1"/>
    <property type="molecule type" value="Genomic_DNA"/>
</dbReference>
<dbReference type="Gene3D" id="3.40.50.10140">
    <property type="entry name" value="Toll/interleukin-1 receptor homology (TIR) domain"/>
    <property type="match status" value="1"/>
</dbReference>
<keyword evidence="3" id="KW-1185">Reference proteome</keyword>
<protein>
    <submittedName>
        <fullName evidence="2">TIR domain-containing protein</fullName>
    </submittedName>
</protein>
<dbReference type="AlphaFoldDB" id="A0A1Y5WWM9"/>
<dbReference type="PROSITE" id="PS50104">
    <property type="entry name" value="TIR"/>
    <property type="match status" value="1"/>
</dbReference>
<dbReference type="InterPro" id="IPR000157">
    <property type="entry name" value="TIR_dom"/>
</dbReference>
<dbReference type="Proteomes" id="UP000192674">
    <property type="component" value="Unassembled WGS sequence"/>
</dbReference>
<evidence type="ECO:0000313" key="3">
    <source>
        <dbReference type="Proteomes" id="UP000192674"/>
    </source>
</evidence>
<dbReference type="InterPro" id="IPR035897">
    <property type="entry name" value="Toll_tir_struct_dom_sf"/>
</dbReference>
<evidence type="ECO:0000259" key="1">
    <source>
        <dbReference type="PROSITE" id="PS50104"/>
    </source>
</evidence>
<accession>A0A1Y5WWM9</accession>
<name>A0A1Y5WWM9_KIBAR</name>